<feature type="transmembrane region" description="Helical" evidence="1">
    <location>
        <begin position="243"/>
        <end position="266"/>
    </location>
</feature>
<reference evidence="2" key="1">
    <citation type="submission" date="2020-07" db="EMBL/GenBank/DDBJ databases">
        <title>Vallitalea pronyensis genome.</title>
        <authorList>
            <person name="Postec A."/>
        </authorList>
    </citation>
    <scope>NUCLEOTIDE SEQUENCE</scope>
    <source>
        <strain evidence="2">FatNI3</strain>
    </source>
</reference>
<gene>
    <name evidence="2" type="ORF">HZI73_12825</name>
</gene>
<evidence type="ECO:0000313" key="2">
    <source>
        <dbReference type="EMBL" id="QUI23116.1"/>
    </source>
</evidence>
<dbReference type="RefSeq" id="WP_212698616.1">
    <property type="nucleotide sequence ID" value="NZ_CP058649.1"/>
</dbReference>
<dbReference type="PANTHER" id="PTHR43471">
    <property type="entry name" value="ABC TRANSPORTER PERMEASE"/>
    <property type="match status" value="1"/>
</dbReference>
<dbReference type="AlphaFoldDB" id="A0A8J8MKG0"/>
<organism evidence="2 3">
    <name type="scientific">Vallitalea pronyensis</name>
    <dbReference type="NCBI Taxonomy" id="1348613"/>
    <lineage>
        <taxon>Bacteria</taxon>
        <taxon>Bacillati</taxon>
        <taxon>Bacillota</taxon>
        <taxon>Clostridia</taxon>
        <taxon>Lachnospirales</taxon>
        <taxon>Vallitaleaceae</taxon>
        <taxon>Vallitalea</taxon>
    </lineage>
</organism>
<keyword evidence="1" id="KW-1133">Transmembrane helix</keyword>
<keyword evidence="3" id="KW-1185">Reference proteome</keyword>
<dbReference type="Proteomes" id="UP000683246">
    <property type="component" value="Chromosome"/>
</dbReference>
<evidence type="ECO:0008006" key="4">
    <source>
        <dbReference type="Google" id="ProtNLM"/>
    </source>
</evidence>
<feature type="transmembrane region" description="Helical" evidence="1">
    <location>
        <begin position="58"/>
        <end position="78"/>
    </location>
</feature>
<feature type="transmembrane region" description="Helical" evidence="1">
    <location>
        <begin position="115"/>
        <end position="133"/>
    </location>
</feature>
<sequence length="276" mass="31673">MKSIILKEAKIRMRTWKTVGMITAYIILLGLTVVLMLYNQVYNRNGLINFSNNFTEVFIAITIVQVLMISFIVPIITAGSISLEREKQTLDILLSTHLRPMSIIMGKLMTSISQVLLLIVASLPIFSFVFLFGGINLISILYLVLFYVVISIFFGALGVFFSVIFKKTLTSIVMTYLVMIVLTVGTLIGTALYIDMTRAHHYYEHVTFWPLYFNPGLTFWAILMKQFGDIQRFTFMIGRNENFWLISTGIFVVLSIILIGLSAYFLNPIRKKWRKR</sequence>
<feature type="transmembrane region" description="Helical" evidence="1">
    <location>
        <begin position="140"/>
        <end position="165"/>
    </location>
</feature>
<dbReference type="PANTHER" id="PTHR43471:SF12">
    <property type="entry name" value="HYPOTHETICAL MEMBRANE PROTEIN, CONSERVED"/>
    <property type="match status" value="1"/>
</dbReference>
<feature type="transmembrane region" description="Helical" evidence="1">
    <location>
        <begin position="171"/>
        <end position="194"/>
    </location>
</feature>
<dbReference type="EMBL" id="CP058649">
    <property type="protein sequence ID" value="QUI23116.1"/>
    <property type="molecule type" value="Genomic_DNA"/>
</dbReference>
<keyword evidence="1" id="KW-0812">Transmembrane</keyword>
<proteinExistence type="predicted"/>
<accession>A0A8J8MKG0</accession>
<evidence type="ECO:0000256" key="1">
    <source>
        <dbReference type="SAM" id="Phobius"/>
    </source>
</evidence>
<keyword evidence="1" id="KW-0472">Membrane</keyword>
<name>A0A8J8MKG0_9FIRM</name>
<feature type="transmembrane region" description="Helical" evidence="1">
    <location>
        <begin position="21"/>
        <end position="38"/>
    </location>
</feature>
<dbReference type="KEGG" id="vpy:HZI73_12825"/>
<protein>
    <recommendedName>
        <fullName evidence="4">ABC-2 type transporter domain-containing protein</fullName>
    </recommendedName>
</protein>
<dbReference type="Pfam" id="PF12679">
    <property type="entry name" value="ABC2_membrane_2"/>
    <property type="match status" value="1"/>
</dbReference>
<evidence type="ECO:0000313" key="3">
    <source>
        <dbReference type="Proteomes" id="UP000683246"/>
    </source>
</evidence>